<evidence type="ECO:0000256" key="10">
    <source>
        <dbReference type="ARBA" id="ARBA00023136"/>
    </source>
</evidence>
<feature type="transmembrane region" description="Helical" evidence="11">
    <location>
        <begin position="157"/>
        <end position="181"/>
    </location>
</feature>
<dbReference type="GO" id="GO:0005524">
    <property type="term" value="F:ATP binding"/>
    <property type="evidence" value="ECO:0007669"/>
    <property type="project" value="UniProtKB-KW"/>
</dbReference>
<dbReference type="PRINTS" id="PR00344">
    <property type="entry name" value="BCTRLSENSOR"/>
</dbReference>
<evidence type="ECO:0000256" key="8">
    <source>
        <dbReference type="ARBA" id="ARBA00022989"/>
    </source>
</evidence>
<dbReference type="CDD" id="cd00082">
    <property type="entry name" value="HisKA"/>
    <property type="match status" value="1"/>
</dbReference>
<dbReference type="Proteomes" id="UP001596058">
    <property type="component" value="Unassembled WGS sequence"/>
</dbReference>
<dbReference type="InterPro" id="IPR003594">
    <property type="entry name" value="HATPase_dom"/>
</dbReference>
<evidence type="ECO:0000256" key="9">
    <source>
        <dbReference type="ARBA" id="ARBA00023012"/>
    </source>
</evidence>
<dbReference type="Pfam" id="PF02518">
    <property type="entry name" value="HATPase_c"/>
    <property type="match status" value="1"/>
</dbReference>
<comment type="subcellular location">
    <subcellularLocation>
        <location evidence="2">Cell membrane</location>
    </subcellularLocation>
</comment>
<dbReference type="InterPro" id="IPR003660">
    <property type="entry name" value="HAMP_dom"/>
</dbReference>
<dbReference type="SUPFAM" id="SSF47384">
    <property type="entry name" value="Homodimeric domain of signal transducing histidine kinase"/>
    <property type="match status" value="1"/>
</dbReference>
<dbReference type="RefSeq" id="WP_379513720.1">
    <property type="nucleotide sequence ID" value="NZ_JBHSPA010000013.1"/>
</dbReference>
<dbReference type="Pfam" id="PF00512">
    <property type="entry name" value="HisKA"/>
    <property type="match status" value="1"/>
</dbReference>
<evidence type="ECO:0000259" key="12">
    <source>
        <dbReference type="PROSITE" id="PS50109"/>
    </source>
</evidence>
<sequence>MRRLPRSLRSQLTASVALLVMVGVALSGLAMLLRTDHRDRADLDRQLSSRVLKVGQDAGKLLSGPAHEERSDDYGGLLAGSQSLVRLTSQGRVVAQRGERPAVPLPIATSNGFTTIEVGGQTWRSLVQALDAEGDYQVQVLQDLQPIEDRLSDNARLLVGITLLATLLAGAGVWFVIRLILHPLQRLRHAALSVDAEAPAGQLPVLTRPREVADLSDALNRMLHQLLTSMQATRRFTADAGHELRTPLTSLGMNLEILRRAPDLPQQSRDQVLEAMIAEHQRITTLLQGLQTLARGDARALPAPDDIDLADLLDQAVRQARRRHPTMTYRLSLPPQEPPAVQGWPAGVRLAIDNLLDNAALHGRPGGQVRVTMTLAASEAHLTVADDGPGIPVELRERMKERFTRGSATRSDGSGLGLALVQQQAQLHGGTLDLGSSVMGGLCASLGLPIARPPLRVRSTRH</sequence>
<evidence type="ECO:0000256" key="7">
    <source>
        <dbReference type="ARBA" id="ARBA00022777"/>
    </source>
</evidence>
<dbReference type="InterPro" id="IPR004358">
    <property type="entry name" value="Sig_transdc_His_kin-like_C"/>
</dbReference>
<dbReference type="CDD" id="cd00075">
    <property type="entry name" value="HATPase"/>
    <property type="match status" value="1"/>
</dbReference>
<feature type="transmembrane region" description="Helical" evidence="11">
    <location>
        <begin position="12"/>
        <end position="33"/>
    </location>
</feature>
<dbReference type="Gene3D" id="3.30.565.10">
    <property type="entry name" value="Histidine kinase-like ATPase, C-terminal domain"/>
    <property type="match status" value="1"/>
</dbReference>
<dbReference type="EC" id="2.7.13.3" evidence="3"/>
<dbReference type="InterPro" id="IPR036890">
    <property type="entry name" value="HATPase_C_sf"/>
</dbReference>
<dbReference type="Gene3D" id="1.10.287.130">
    <property type="match status" value="1"/>
</dbReference>
<dbReference type="PANTHER" id="PTHR45436">
    <property type="entry name" value="SENSOR HISTIDINE KINASE YKOH"/>
    <property type="match status" value="1"/>
</dbReference>
<keyword evidence="10 11" id="KW-0472">Membrane</keyword>
<dbReference type="InterPro" id="IPR003661">
    <property type="entry name" value="HisK_dim/P_dom"/>
</dbReference>
<keyword evidence="5" id="KW-0808">Transferase</keyword>
<accession>A0ABW1CET6</accession>
<comment type="catalytic activity">
    <reaction evidence="1">
        <text>ATP + protein L-histidine = ADP + protein N-phospho-L-histidine.</text>
        <dbReference type="EC" id="2.7.13.3"/>
    </reaction>
</comment>
<evidence type="ECO:0000256" key="2">
    <source>
        <dbReference type="ARBA" id="ARBA00004236"/>
    </source>
</evidence>
<keyword evidence="8 11" id="KW-1133">Transmembrane helix</keyword>
<evidence type="ECO:0000256" key="6">
    <source>
        <dbReference type="ARBA" id="ARBA00022692"/>
    </source>
</evidence>
<proteinExistence type="predicted"/>
<reference evidence="15" key="1">
    <citation type="journal article" date="2019" name="Int. J. Syst. Evol. Microbiol.">
        <title>The Global Catalogue of Microorganisms (GCM) 10K type strain sequencing project: providing services to taxonomists for standard genome sequencing and annotation.</title>
        <authorList>
            <consortium name="The Broad Institute Genomics Platform"/>
            <consortium name="The Broad Institute Genome Sequencing Center for Infectious Disease"/>
            <person name="Wu L."/>
            <person name="Ma J."/>
        </authorList>
    </citation>
    <scope>NUCLEOTIDE SEQUENCE [LARGE SCALE GENOMIC DNA]</scope>
    <source>
        <strain evidence="15">CCUG 53903</strain>
    </source>
</reference>
<evidence type="ECO:0000256" key="3">
    <source>
        <dbReference type="ARBA" id="ARBA00012438"/>
    </source>
</evidence>
<feature type="domain" description="Histidine kinase" evidence="12">
    <location>
        <begin position="239"/>
        <end position="452"/>
    </location>
</feature>
<keyword evidence="9" id="KW-0902">Two-component regulatory system</keyword>
<keyword evidence="6 11" id="KW-0812">Transmembrane</keyword>
<evidence type="ECO:0000256" key="11">
    <source>
        <dbReference type="SAM" id="Phobius"/>
    </source>
</evidence>
<dbReference type="Gene3D" id="6.10.340.10">
    <property type="match status" value="1"/>
</dbReference>
<dbReference type="PROSITE" id="PS50109">
    <property type="entry name" value="HIS_KIN"/>
    <property type="match status" value="1"/>
</dbReference>
<evidence type="ECO:0000256" key="5">
    <source>
        <dbReference type="ARBA" id="ARBA00022679"/>
    </source>
</evidence>
<dbReference type="EMBL" id="JBHSPA010000013">
    <property type="protein sequence ID" value="MFC5824191.1"/>
    <property type="molecule type" value="Genomic_DNA"/>
</dbReference>
<dbReference type="PANTHER" id="PTHR45436:SF5">
    <property type="entry name" value="SENSOR HISTIDINE KINASE TRCS"/>
    <property type="match status" value="1"/>
</dbReference>
<keyword evidence="4" id="KW-0597">Phosphoprotein</keyword>
<keyword evidence="7" id="KW-0418">Kinase</keyword>
<dbReference type="InterPro" id="IPR005467">
    <property type="entry name" value="His_kinase_dom"/>
</dbReference>
<feature type="domain" description="HAMP" evidence="13">
    <location>
        <begin position="178"/>
        <end position="231"/>
    </location>
</feature>
<keyword evidence="14" id="KW-0067">ATP-binding</keyword>
<dbReference type="PROSITE" id="PS50885">
    <property type="entry name" value="HAMP"/>
    <property type="match status" value="1"/>
</dbReference>
<gene>
    <name evidence="14" type="ORF">ACFPZ3_10050</name>
</gene>
<dbReference type="InterPro" id="IPR036097">
    <property type="entry name" value="HisK_dim/P_sf"/>
</dbReference>
<organism evidence="14 15">
    <name type="scientific">Nonomuraea insulae</name>
    <dbReference type="NCBI Taxonomy" id="1616787"/>
    <lineage>
        <taxon>Bacteria</taxon>
        <taxon>Bacillati</taxon>
        <taxon>Actinomycetota</taxon>
        <taxon>Actinomycetes</taxon>
        <taxon>Streptosporangiales</taxon>
        <taxon>Streptosporangiaceae</taxon>
        <taxon>Nonomuraea</taxon>
    </lineage>
</organism>
<dbReference type="SMART" id="SM00388">
    <property type="entry name" value="HisKA"/>
    <property type="match status" value="1"/>
</dbReference>
<evidence type="ECO:0000313" key="14">
    <source>
        <dbReference type="EMBL" id="MFC5824191.1"/>
    </source>
</evidence>
<keyword evidence="15" id="KW-1185">Reference proteome</keyword>
<dbReference type="InterPro" id="IPR050428">
    <property type="entry name" value="TCS_sensor_his_kinase"/>
</dbReference>
<dbReference type="Pfam" id="PF00672">
    <property type="entry name" value="HAMP"/>
    <property type="match status" value="1"/>
</dbReference>
<dbReference type="SUPFAM" id="SSF55874">
    <property type="entry name" value="ATPase domain of HSP90 chaperone/DNA topoisomerase II/histidine kinase"/>
    <property type="match status" value="1"/>
</dbReference>
<evidence type="ECO:0000256" key="1">
    <source>
        <dbReference type="ARBA" id="ARBA00000085"/>
    </source>
</evidence>
<dbReference type="SMART" id="SM00304">
    <property type="entry name" value="HAMP"/>
    <property type="match status" value="1"/>
</dbReference>
<keyword evidence="14" id="KW-0547">Nucleotide-binding</keyword>
<dbReference type="SMART" id="SM00387">
    <property type="entry name" value="HATPase_c"/>
    <property type="match status" value="1"/>
</dbReference>
<comment type="caution">
    <text evidence="14">The sequence shown here is derived from an EMBL/GenBank/DDBJ whole genome shotgun (WGS) entry which is preliminary data.</text>
</comment>
<evidence type="ECO:0000256" key="4">
    <source>
        <dbReference type="ARBA" id="ARBA00022553"/>
    </source>
</evidence>
<evidence type="ECO:0000259" key="13">
    <source>
        <dbReference type="PROSITE" id="PS50885"/>
    </source>
</evidence>
<name>A0ABW1CET6_9ACTN</name>
<evidence type="ECO:0000313" key="15">
    <source>
        <dbReference type="Proteomes" id="UP001596058"/>
    </source>
</evidence>
<protein>
    <recommendedName>
        <fullName evidence="3">histidine kinase</fullName>
        <ecNumber evidence="3">2.7.13.3</ecNumber>
    </recommendedName>
</protein>